<accession>A0A6J7RBC9</accession>
<protein>
    <submittedName>
        <fullName evidence="1">Unannotated protein</fullName>
    </submittedName>
</protein>
<dbReference type="EMBL" id="CAFBOZ010000370">
    <property type="protein sequence ID" value="CAB5026093.1"/>
    <property type="molecule type" value="Genomic_DNA"/>
</dbReference>
<dbReference type="AlphaFoldDB" id="A0A6J7RBC9"/>
<evidence type="ECO:0000313" key="1">
    <source>
        <dbReference type="EMBL" id="CAB5026093.1"/>
    </source>
</evidence>
<proteinExistence type="predicted"/>
<gene>
    <name evidence="1" type="ORF">UFOPK3992_02002</name>
</gene>
<reference evidence="1" key="1">
    <citation type="submission" date="2020-05" db="EMBL/GenBank/DDBJ databases">
        <authorList>
            <person name="Chiriac C."/>
            <person name="Salcher M."/>
            <person name="Ghai R."/>
            <person name="Kavagutti S V."/>
        </authorList>
    </citation>
    <scope>NUCLEOTIDE SEQUENCE</scope>
</reference>
<sequence length="89" mass="9656">MRISRPSAITASIVQLFTGSLSTQITHVPQLEVSHPQCVPRSRSSSRMKWTSSMRGSTSRVYSVPLTVIVTCMVRLPGWLGQSDGAPAV</sequence>
<name>A0A6J7RBC9_9ZZZZ</name>
<organism evidence="1">
    <name type="scientific">freshwater metagenome</name>
    <dbReference type="NCBI Taxonomy" id="449393"/>
    <lineage>
        <taxon>unclassified sequences</taxon>
        <taxon>metagenomes</taxon>
        <taxon>ecological metagenomes</taxon>
    </lineage>
</organism>